<reference evidence="3" key="1">
    <citation type="submission" date="2016-10" db="EMBL/GenBank/DDBJ databases">
        <authorList>
            <person name="Varghese N."/>
            <person name="Submissions S."/>
        </authorList>
    </citation>
    <scope>NUCLEOTIDE SEQUENCE [LARGE SCALE GENOMIC DNA]</scope>
    <source>
        <strain evidence="3">CGMCC 1.10223</strain>
    </source>
</reference>
<feature type="transmembrane region" description="Helical" evidence="1">
    <location>
        <begin position="12"/>
        <end position="32"/>
    </location>
</feature>
<keyword evidence="1" id="KW-1133">Transmembrane helix</keyword>
<dbReference type="EMBL" id="FONN01000028">
    <property type="protein sequence ID" value="SFF35034.1"/>
    <property type="molecule type" value="Genomic_DNA"/>
</dbReference>
<keyword evidence="1" id="KW-0812">Transmembrane</keyword>
<dbReference type="RefSeq" id="WP_046234122.1">
    <property type="nucleotide sequence ID" value="NZ_FONN01000028.1"/>
</dbReference>
<proteinExistence type="predicted"/>
<dbReference type="Proteomes" id="UP000183410">
    <property type="component" value="Unassembled WGS sequence"/>
</dbReference>
<name>A0A1I2HYE8_9BACL</name>
<evidence type="ECO:0000256" key="1">
    <source>
        <dbReference type="SAM" id="Phobius"/>
    </source>
</evidence>
<dbReference type="OrthoDB" id="2660813at2"/>
<gene>
    <name evidence="2" type="ORF">SAMN04487969_12870</name>
</gene>
<evidence type="ECO:0000313" key="3">
    <source>
        <dbReference type="Proteomes" id="UP000183410"/>
    </source>
</evidence>
<accession>A0A1I2HYE8</accession>
<keyword evidence="3" id="KW-1185">Reference proteome</keyword>
<evidence type="ECO:0000313" key="2">
    <source>
        <dbReference type="EMBL" id="SFF35034.1"/>
    </source>
</evidence>
<dbReference type="AlphaFoldDB" id="A0A1I2HYE8"/>
<organism evidence="2 3">
    <name type="scientific">Paenibacillus algorifonticola</name>
    <dbReference type="NCBI Taxonomy" id="684063"/>
    <lineage>
        <taxon>Bacteria</taxon>
        <taxon>Bacillati</taxon>
        <taxon>Bacillota</taxon>
        <taxon>Bacilli</taxon>
        <taxon>Bacillales</taxon>
        <taxon>Paenibacillaceae</taxon>
        <taxon>Paenibacillus</taxon>
    </lineage>
</organism>
<sequence>MKPARNKVAIWVSSLMIGMILFGAIIGIIALNKSLDIFNMFRSFTLTIHNESDHELVTVQAGVLASDEKGNIIETDSKQLYDDSIASGSKKKITPDLSLTGEGGIYITYTDSTGFTRTTSVCSYTESLSGSSTITIHNDDAKVEENCY</sequence>
<keyword evidence="1" id="KW-0472">Membrane</keyword>
<protein>
    <submittedName>
        <fullName evidence="2">Uncharacterized protein</fullName>
    </submittedName>
</protein>